<evidence type="ECO:0000256" key="3">
    <source>
        <dbReference type="ARBA" id="ARBA00022833"/>
    </source>
</evidence>
<keyword evidence="1" id="KW-0479">Metal-binding</keyword>
<dbReference type="PANTHER" id="PTHR21402:SF5">
    <property type="entry name" value="GAMETOCYTE SPECIFIC FACTOR 1"/>
    <property type="match status" value="1"/>
</dbReference>
<dbReference type="VEuPathDB" id="VectorBase:CSON000971"/>
<feature type="region of interest" description="Disordered" evidence="4">
    <location>
        <begin position="69"/>
        <end position="114"/>
    </location>
</feature>
<dbReference type="OMA" id="NERMSSK"/>
<dbReference type="AlphaFoldDB" id="A0A336MS52"/>
<dbReference type="PANTHER" id="PTHR21402">
    <property type="entry name" value="GAMETOCYTE SPECIFIC FACTOR 1-RELATED"/>
    <property type="match status" value="1"/>
</dbReference>
<dbReference type="EMBL" id="UFQT01000115">
    <property type="protein sequence ID" value="SSX20280.1"/>
    <property type="molecule type" value="Genomic_DNA"/>
</dbReference>
<reference evidence="7" key="1">
    <citation type="submission" date="2018-07" db="EMBL/GenBank/DDBJ databases">
        <authorList>
            <person name="Quirk P.G."/>
            <person name="Krulwich T.A."/>
        </authorList>
    </citation>
    <scope>NUCLEOTIDE SEQUENCE</scope>
</reference>
<proteinExistence type="predicted"/>
<feature type="domain" description="CHHC U11-48K-type" evidence="5">
    <location>
        <begin position="37"/>
        <end position="64"/>
    </location>
</feature>
<dbReference type="VEuPathDB" id="VectorBase:CSON004252"/>
<evidence type="ECO:0000256" key="2">
    <source>
        <dbReference type="ARBA" id="ARBA00022771"/>
    </source>
</evidence>
<evidence type="ECO:0000256" key="4">
    <source>
        <dbReference type="SAM" id="MobiDB-lite"/>
    </source>
</evidence>
<dbReference type="InterPro" id="IPR022776">
    <property type="entry name" value="TRM13/UPF0224_CHHC_Znf_dom"/>
</dbReference>
<gene>
    <name evidence="7" type="primary">CSON004252</name>
    <name evidence="6" type="synonym">CSON000971</name>
</gene>
<organism evidence="7">
    <name type="scientific">Culicoides sonorensis</name>
    <name type="common">Biting midge</name>
    <dbReference type="NCBI Taxonomy" id="179676"/>
    <lineage>
        <taxon>Eukaryota</taxon>
        <taxon>Metazoa</taxon>
        <taxon>Ecdysozoa</taxon>
        <taxon>Arthropoda</taxon>
        <taxon>Hexapoda</taxon>
        <taxon>Insecta</taxon>
        <taxon>Pterygota</taxon>
        <taxon>Neoptera</taxon>
        <taxon>Endopterygota</taxon>
        <taxon>Diptera</taxon>
        <taxon>Nematocera</taxon>
        <taxon>Chironomoidea</taxon>
        <taxon>Ceratopogonidae</taxon>
        <taxon>Ceratopogoninae</taxon>
        <taxon>Culicoides</taxon>
        <taxon>Monoculicoides</taxon>
    </lineage>
</organism>
<sequence length="114" mass="13266">MAEKLLTCPYNPAHQILPARMITHLTKCAKQYPDIKLEMCIFNANHRVKKEEMQAHKATCPDRIRFEQEMNPIDVGRSVDDDDIPMPRMNKIHDDDEEDWESDIGTKPSFGVRN</sequence>
<keyword evidence="3" id="KW-0862">Zinc</keyword>
<protein>
    <submittedName>
        <fullName evidence="6">CSON000971 protein</fullName>
    </submittedName>
    <submittedName>
        <fullName evidence="7">CSON004252 protein</fullName>
    </submittedName>
</protein>
<dbReference type="InterPro" id="IPR051591">
    <property type="entry name" value="UPF0224_FAM112_RNA_Proc"/>
</dbReference>
<dbReference type="PROSITE" id="PS51800">
    <property type="entry name" value="ZF_CHHC_U11_48K"/>
    <property type="match status" value="2"/>
</dbReference>
<dbReference type="SUPFAM" id="SSF57667">
    <property type="entry name" value="beta-beta-alpha zinc fingers"/>
    <property type="match status" value="1"/>
</dbReference>
<dbReference type="Pfam" id="PF05253">
    <property type="entry name" value="zf-U11-48K"/>
    <property type="match status" value="2"/>
</dbReference>
<dbReference type="GO" id="GO:0008270">
    <property type="term" value="F:zinc ion binding"/>
    <property type="evidence" value="ECO:0007669"/>
    <property type="project" value="UniProtKB-KW"/>
</dbReference>
<name>A0A336MS52_CULSO</name>
<dbReference type="InterPro" id="IPR036236">
    <property type="entry name" value="Znf_C2H2_sf"/>
</dbReference>
<feature type="domain" description="CHHC U11-48K-type" evidence="5">
    <location>
        <begin position="5"/>
        <end position="32"/>
    </location>
</feature>
<evidence type="ECO:0000313" key="7">
    <source>
        <dbReference type="EMBL" id="SSX31929.1"/>
    </source>
</evidence>
<accession>A0A336MS52</accession>
<evidence type="ECO:0000256" key="1">
    <source>
        <dbReference type="ARBA" id="ARBA00022723"/>
    </source>
</evidence>
<evidence type="ECO:0000259" key="5">
    <source>
        <dbReference type="PROSITE" id="PS51800"/>
    </source>
</evidence>
<evidence type="ECO:0000313" key="6">
    <source>
        <dbReference type="EMBL" id="SSX20280.1"/>
    </source>
</evidence>
<dbReference type="EMBL" id="UFQT01001832">
    <property type="protein sequence ID" value="SSX31929.1"/>
    <property type="molecule type" value="Genomic_DNA"/>
</dbReference>
<keyword evidence="2" id="KW-0863">Zinc-finger</keyword>